<dbReference type="RefSeq" id="WP_008657045.1">
    <property type="nucleotide sequence ID" value="NZ_NIZW01000013.1"/>
</dbReference>
<organism evidence="2 3">
    <name type="scientific">Rhodopirellula bahusiensis</name>
    <dbReference type="NCBI Taxonomy" id="2014065"/>
    <lineage>
        <taxon>Bacteria</taxon>
        <taxon>Pseudomonadati</taxon>
        <taxon>Planctomycetota</taxon>
        <taxon>Planctomycetia</taxon>
        <taxon>Pirellulales</taxon>
        <taxon>Pirellulaceae</taxon>
        <taxon>Rhodopirellula</taxon>
    </lineage>
</organism>
<sequence>MPSLILGIETMLMRNPHEEIVVTKTSLVAPNCESPTVYLFGQTVLLLLFLVAILLRSLTF</sequence>
<dbReference type="GeneID" id="90609882"/>
<keyword evidence="1" id="KW-0472">Membrane</keyword>
<comment type="caution">
    <text evidence="2">The sequence shown here is derived from an EMBL/GenBank/DDBJ whole genome shotgun (WGS) entry which is preliminary data.</text>
</comment>
<feature type="transmembrane region" description="Helical" evidence="1">
    <location>
        <begin position="37"/>
        <end position="55"/>
    </location>
</feature>
<keyword evidence="1" id="KW-0812">Transmembrane</keyword>
<dbReference type="Proteomes" id="UP000225740">
    <property type="component" value="Unassembled WGS sequence"/>
</dbReference>
<evidence type="ECO:0000256" key="1">
    <source>
        <dbReference type="SAM" id="Phobius"/>
    </source>
</evidence>
<accession>A0A2G1W5K7</accession>
<evidence type="ECO:0000313" key="3">
    <source>
        <dbReference type="Proteomes" id="UP000225740"/>
    </source>
</evidence>
<reference evidence="2 3" key="1">
    <citation type="submission" date="2017-06" db="EMBL/GenBank/DDBJ databases">
        <title>Description of Rhodopirellula bahusiensis sp. nov.</title>
        <authorList>
            <person name="Kizina J."/>
            <person name="Harder J."/>
        </authorList>
    </citation>
    <scope>NUCLEOTIDE SEQUENCE [LARGE SCALE GENOMIC DNA]</scope>
    <source>
        <strain evidence="2 3">SWK21</strain>
    </source>
</reference>
<keyword evidence="1" id="KW-1133">Transmembrane helix</keyword>
<dbReference type="OrthoDB" id="289762at2"/>
<gene>
    <name evidence="2" type="ORF">CEE69_17725</name>
</gene>
<proteinExistence type="predicted"/>
<evidence type="ECO:0000313" key="2">
    <source>
        <dbReference type="EMBL" id="PHQ34110.1"/>
    </source>
</evidence>
<protein>
    <submittedName>
        <fullName evidence="2">Uncharacterized protein</fullName>
    </submittedName>
</protein>
<name>A0A2G1W5K7_9BACT</name>
<dbReference type="EMBL" id="NIZW01000013">
    <property type="protein sequence ID" value="PHQ34110.1"/>
    <property type="molecule type" value="Genomic_DNA"/>
</dbReference>
<dbReference type="AlphaFoldDB" id="A0A2G1W5K7"/>
<keyword evidence="3" id="KW-1185">Reference proteome</keyword>